<protein>
    <submittedName>
        <fullName evidence="2">4175_t:CDS:1</fullName>
    </submittedName>
</protein>
<comment type="caution">
    <text evidence="2">The sequence shown here is derived from an EMBL/GenBank/DDBJ whole genome shotgun (WGS) entry which is preliminary data.</text>
</comment>
<dbReference type="InterPro" id="IPR027417">
    <property type="entry name" value="P-loop_NTPase"/>
</dbReference>
<dbReference type="InterPro" id="IPR006073">
    <property type="entry name" value="GTP-bd"/>
</dbReference>
<proteinExistence type="predicted"/>
<feature type="non-terminal residue" evidence="2">
    <location>
        <position position="386"/>
    </location>
</feature>
<organism evidence="2 3">
    <name type="scientific">Gigaspora margarita</name>
    <dbReference type="NCBI Taxonomy" id="4874"/>
    <lineage>
        <taxon>Eukaryota</taxon>
        <taxon>Fungi</taxon>
        <taxon>Fungi incertae sedis</taxon>
        <taxon>Mucoromycota</taxon>
        <taxon>Glomeromycotina</taxon>
        <taxon>Glomeromycetes</taxon>
        <taxon>Diversisporales</taxon>
        <taxon>Gigasporaceae</taxon>
        <taxon>Gigaspora</taxon>
    </lineage>
</organism>
<dbReference type="EMBL" id="CAJVQB010003611">
    <property type="protein sequence ID" value="CAG8613047.1"/>
    <property type="molecule type" value="Genomic_DNA"/>
</dbReference>
<dbReference type="Gene3D" id="3.40.50.300">
    <property type="entry name" value="P-loop containing nucleotide triphosphate hydrolases"/>
    <property type="match status" value="1"/>
</dbReference>
<dbReference type="PANTHER" id="PTHR32046:SF12">
    <property type="entry name" value="AIG1-TYPE G DOMAIN-CONTAINING PROTEIN"/>
    <property type="match status" value="1"/>
</dbReference>
<evidence type="ECO:0000313" key="2">
    <source>
        <dbReference type="EMBL" id="CAG8613047.1"/>
    </source>
</evidence>
<gene>
    <name evidence="2" type="ORF">GMARGA_LOCUS7457</name>
</gene>
<sequence>MDFNGDNNVVAAQLQYNHNNGANSEDLATRVNNMSLENQENQDQPPPYYYSQMSTNNNQGLPQNFASDINNAIPQNAFQHNFQSNNNNGLPQNLAYNNNNNGIPFNNNNGIPFNNNNGIPFNNNNGIPFNNNNGIPFNNNNGIPFNNNNGIPFNNNNCNQQQNFIPMQFQQQAANNQLNNYEIPSEKVIKSSKSRPNLRNQKSGVFKILLLGGTGTGKSTIINTVTNYFLGGTLDNPKIVIPTKYYHVTEDEYSNKHTEAKVDDVTKSQTTKCSTYTFKHPDNPSSKFIFYDTPGLSDTKGIKQDDENIQEIINTAIAIGSLSAIVIIASGTEARVTPTIRNTLVRLGNNLPDELMANLLLILTKCNKGGACFSIDAFTKEIAKPK</sequence>
<dbReference type="SUPFAM" id="SSF52540">
    <property type="entry name" value="P-loop containing nucleoside triphosphate hydrolases"/>
    <property type="match status" value="1"/>
</dbReference>
<dbReference type="PANTHER" id="PTHR32046">
    <property type="entry name" value="G DOMAIN-CONTAINING PROTEIN"/>
    <property type="match status" value="1"/>
</dbReference>
<dbReference type="CDD" id="cd00882">
    <property type="entry name" value="Ras_like_GTPase"/>
    <property type="match status" value="1"/>
</dbReference>
<reference evidence="2 3" key="1">
    <citation type="submission" date="2021-06" db="EMBL/GenBank/DDBJ databases">
        <authorList>
            <person name="Kallberg Y."/>
            <person name="Tangrot J."/>
            <person name="Rosling A."/>
        </authorList>
    </citation>
    <scope>NUCLEOTIDE SEQUENCE [LARGE SCALE GENOMIC DNA]</scope>
    <source>
        <strain evidence="2 3">120-4 pot B 10/14</strain>
    </source>
</reference>
<keyword evidence="3" id="KW-1185">Reference proteome</keyword>
<name>A0ABN7ULY8_GIGMA</name>
<evidence type="ECO:0000259" key="1">
    <source>
        <dbReference type="Pfam" id="PF01926"/>
    </source>
</evidence>
<evidence type="ECO:0000313" key="3">
    <source>
        <dbReference type="Proteomes" id="UP000789901"/>
    </source>
</evidence>
<feature type="domain" description="G" evidence="1">
    <location>
        <begin position="207"/>
        <end position="332"/>
    </location>
</feature>
<dbReference type="Proteomes" id="UP000789901">
    <property type="component" value="Unassembled WGS sequence"/>
</dbReference>
<accession>A0ABN7ULY8</accession>
<dbReference type="Pfam" id="PF01926">
    <property type="entry name" value="MMR_HSR1"/>
    <property type="match status" value="1"/>
</dbReference>